<organism evidence="1">
    <name type="scientific">Cacopsylla melanoneura</name>
    <dbReference type="NCBI Taxonomy" id="428564"/>
    <lineage>
        <taxon>Eukaryota</taxon>
        <taxon>Metazoa</taxon>
        <taxon>Ecdysozoa</taxon>
        <taxon>Arthropoda</taxon>
        <taxon>Hexapoda</taxon>
        <taxon>Insecta</taxon>
        <taxon>Pterygota</taxon>
        <taxon>Neoptera</taxon>
        <taxon>Paraneoptera</taxon>
        <taxon>Hemiptera</taxon>
        <taxon>Sternorrhyncha</taxon>
        <taxon>Psylloidea</taxon>
        <taxon>Psyllidae</taxon>
        <taxon>Psyllinae</taxon>
        <taxon>Cacopsylla</taxon>
    </lineage>
</organism>
<protein>
    <submittedName>
        <fullName evidence="1">Uncharacterized protein</fullName>
    </submittedName>
</protein>
<sequence>MMPFKCSRRTGPYSWPQLQCRAENHYFQSRITKHYSLVFYLSSSFKFPSLHHISLTLHISPTLSNFHHSLLSPSLLHISLTHSNFPKLFTFPSLLQIYLSYSHFPHYFTFPSLLHNIQILFPFFLNIFLT</sequence>
<evidence type="ECO:0000313" key="1">
    <source>
        <dbReference type="EMBL" id="CAG6634541.1"/>
    </source>
</evidence>
<accession>A0A8D8QMY9</accession>
<dbReference type="EMBL" id="HBUF01086777">
    <property type="protein sequence ID" value="CAG6634541.1"/>
    <property type="molecule type" value="Transcribed_RNA"/>
</dbReference>
<dbReference type="AlphaFoldDB" id="A0A8D8QMY9"/>
<proteinExistence type="predicted"/>
<name>A0A8D8QMY9_9HEMI</name>
<reference evidence="1" key="1">
    <citation type="submission" date="2021-05" db="EMBL/GenBank/DDBJ databases">
        <authorList>
            <person name="Alioto T."/>
            <person name="Alioto T."/>
            <person name="Gomez Garrido J."/>
        </authorList>
    </citation>
    <scope>NUCLEOTIDE SEQUENCE</scope>
</reference>